<protein>
    <recommendedName>
        <fullName evidence="4">DUF4488 domain-containing protein</fullName>
    </recommendedName>
</protein>
<keyword evidence="1" id="KW-0732">Signal</keyword>
<evidence type="ECO:0000313" key="3">
    <source>
        <dbReference type="Proteomes" id="UP000219281"/>
    </source>
</evidence>
<evidence type="ECO:0000256" key="1">
    <source>
        <dbReference type="SAM" id="SignalP"/>
    </source>
</evidence>
<dbReference type="Proteomes" id="UP000219281">
    <property type="component" value="Unassembled WGS sequence"/>
</dbReference>
<evidence type="ECO:0000313" key="2">
    <source>
        <dbReference type="EMBL" id="SOD19946.1"/>
    </source>
</evidence>
<sequence length="138" mass="15776">MKNLKIALFFPSIIMLVSIAQAQTIPDNIKSAFKGTWAYEQYGHTNTIVIKFEKGKNYATFLDIGTGEAPTETFQAKVKKNLLFIPAQHHKNDVNIEMEVIKGKLYFRQQLVIWDAEGNAIPTKSNFKTEQIFKRVKP</sequence>
<dbReference type="RefSeq" id="WP_138765861.1">
    <property type="nucleotide sequence ID" value="NZ_OCMT01000004.1"/>
</dbReference>
<accession>A0A286ADG1</accession>
<reference evidence="3" key="1">
    <citation type="submission" date="2017-09" db="EMBL/GenBank/DDBJ databases">
        <authorList>
            <person name="Varghese N."/>
            <person name="Submissions S."/>
        </authorList>
    </citation>
    <scope>NUCLEOTIDE SEQUENCE [LARGE SCALE GENOMIC DNA]</scope>
    <source>
        <strain evidence="3">CGMCC 1.12803</strain>
    </source>
</reference>
<gene>
    <name evidence="2" type="ORF">SAMN06297358_3653</name>
</gene>
<organism evidence="2 3">
    <name type="scientific">Pedobacter xixiisoli</name>
    <dbReference type="NCBI Taxonomy" id="1476464"/>
    <lineage>
        <taxon>Bacteria</taxon>
        <taxon>Pseudomonadati</taxon>
        <taxon>Bacteroidota</taxon>
        <taxon>Sphingobacteriia</taxon>
        <taxon>Sphingobacteriales</taxon>
        <taxon>Sphingobacteriaceae</taxon>
        <taxon>Pedobacter</taxon>
    </lineage>
</organism>
<keyword evidence="3" id="KW-1185">Reference proteome</keyword>
<dbReference type="AlphaFoldDB" id="A0A286ADG1"/>
<proteinExistence type="predicted"/>
<name>A0A286ADG1_9SPHI</name>
<feature type="chain" id="PRO_5012176812" description="DUF4488 domain-containing protein" evidence="1">
    <location>
        <begin position="23"/>
        <end position="138"/>
    </location>
</feature>
<dbReference type="EMBL" id="OCMT01000004">
    <property type="protein sequence ID" value="SOD19946.1"/>
    <property type="molecule type" value="Genomic_DNA"/>
</dbReference>
<evidence type="ECO:0008006" key="4">
    <source>
        <dbReference type="Google" id="ProtNLM"/>
    </source>
</evidence>
<dbReference type="OrthoDB" id="710238at2"/>
<feature type="signal peptide" evidence="1">
    <location>
        <begin position="1"/>
        <end position="22"/>
    </location>
</feature>